<dbReference type="OrthoDB" id="8421181at2"/>
<feature type="chain" id="PRO_5026812683" description="ABC transporter substrate-binding protein" evidence="1">
    <location>
        <begin position="23"/>
        <end position="77"/>
    </location>
</feature>
<sequence>MKTKPLSLAVLLALAAAGSAFAADRSGERGEDAPRGKIVVSEGPTTMSVWDYFFNNPEKYRSMRNGPGEYHVGGMRR</sequence>
<gene>
    <name evidence="2" type="ORF">GR156_14510</name>
</gene>
<protein>
    <recommendedName>
        <fullName evidence="4">ABC transporter substrate-binding protein</fullName>
    </recommendedName>
</protein>
<dbReference type="EMBL" id="WUML01000012">
    <property type="protein sequence ID" value="MXO01529.1"/>
    <property type="molecule type" value="Genomic_DNA"/>
</dbReference>
<dbReference type="AlphaFoldDB" id="A0A6N8TEZ5"/>
<organism evidence="2 3">
    <name type="scientific">Shinella zoogloeoides</name>
    <name type="common">Crabtreella saccharophila</name>
    <dbReference type="NCBI Taxonomy" id="352475"/>
    <lineage>
        <taxon>Bacteria</taxon>
        <taxon>Pseudomonadati</taxon>
        <taxon>Pseudomonadota</taxon>
        <taxon>Alphaproteobacteria</taxon>
        <taxon>Hyphomicrobiales</taxon>
        <taxon>Rhizobiaceae</taxon>
        <taxon>Shinella</taxon>
    </lineage>
</organism>
<keyword evidence="1" id="KW-0732">Signal</keyword>
<dbReference type="Proteomes" id="UP000440304">
    <property type="component" value="Unassembled WGS sequence"/>
</dbReference>
<feature type="signal peptide" evidence="1">
    <location>
        <begin position="1"/>
        <end position="22"/>
    </location>
</feature>
<evidence type="ECO:0008006" key="4">
    <source>
        <dbReference type="Google" id="ProtNLM"/>
    </source>
</evidence>
<name>A0A6N8TEZ5_SHIZO</name>
<evidence type="ECO:0000256" key="1">
    <source>
        <dbReference type="SAM" id="SignalP"/>
    </source>
</evidence>
<reference evidence="2 3" key="1">
    <citation type="submission" date="2019-12" db="EMBL/GenBank/DDBJ databases">
        <title>Shinella granuli gen. nov., sp. nov., and proposal of the reclassification of Zoogloea ramigera ATCC 19623 as Shinella zoogloeoides sp. nov.</title>
        <authorList>
            <person name="Gao J."/>
        </authorList>
    </citation>
    <scope>NUCLEOTIDE SEQUENCE [LARGE SCALE GENOMIC DNA]</scope>
    <source>
        <strain evidence="2 3">DSM 287</strain>
    </source>
</reference>
<evidence type="ECO:0000313" key="3">
    <source>
        <dbReference type="Proteomes" id="UP000440304"/>
    </source>
</evidence>
<comment type="caution">
    <text evidence="2">The sequence shown here is derived from an EMBL/GenBank/DDBJ whole genome shotgun (WGS) entry which is preliminary data.</text>
</comment>
<dbReference type="RefSeq" id="WP_160786900.1">
    <property type="nucleotide sequence ID" value="NZ_CP086610.1"/>
</dbReference>
<accession>A0A6N8TEZ5</accession>
<proteinExistence type="predicted"/>
<evidence type="ECO:0000313" key="2">
    <source>
        <dbReference type="EMBL" id="MXO01529.1"/>
    </source>
</evidence>